<evidence type="ECO:0000313" key="3">
    <source>
        <dbReference type="EMBL" id="GAA1514508.1"/>
    </source>
</evidence>
<name>A0ABP4L547_9ACTN</name>
<keyword evidence="2" id="KW-0812">Transmembrane</keyword>
<dbReference type="Proteomes" id="UP001501470">
    <property type="component" value="Unassembled WGS sequence"/>
</dbReference>
<keyword evidence="4" id="KW-1185">Reference proteome</keyword>
<protein>
    <submittedName>
        <fullName evidence="3">Uncharacterized protein</fullName>
    </submittedName>
</protein>
<keyword evidence="2" id="KW-0472">Membrane</keyword>
<evidence type="ECO:0000256" key="1">
    <source>
        <dbReference type="SAM" id="MobiDB-lite"/>
    </source>
</evidence>
<keyword evidence="2" id="KW-1133">Transmembrane helix</keyword>
<sequence length="252" mass="26046">MDQLTDELRRLDPPHPPSRVDLDAVVRRARRHRTRTRLLVAVAAVVVVAAAAVPLVVDRDRDGGAAAQPPATCEPTGAATRPPASTEAEDAARRLQAVTEGMLTPALAEPLGRALPGATLQDAISCERGMAFHADGGRFVAAVVAADAAGVSRVDAEVSKEAEPAGTGCAAGSTCEQSVEADGTVVVRVTADLGGGAVRRTVDAYRRDGVHVRVSAANFETGADGAVTTTRPELPLDMTQLVGLSRAEHLTL</sequence>
<evidence type="ECO:0000313" key="4">
    <source>
        <dbReference type="Proteomes" id="UP001501470"/>
    </source>
</evidence>
<dbReference type="RefSeq" id="WP_344502636.1">
    <property type="nucleotide sequence ID" value="NZ_BAAAQD010000005.1"/>
</dbReference>
<proteinExistence type="predicted"/>
<feature type="transmembrane region" description="Helical" evidence="2">
    <location>
        <begin position="38"/>
        <end position="57"/>
    </location>
</feature>
<evidence type="ECO:0000256" key="2">
    <source>
        <dbReference type="SAM" id="Phobius"/>
    </source>
</evidence>
<reference evidence="4" key="1">
    <citation type="journal article" date="2019" name="Int. J. Syst. Evol. Microbiol.">
        <title>The Global Catalogue of Microorganisms (GCM) 10K type strain sequencing project: providing services to taxonomists for standard genome sequencing and annotation.</title>
        <authorList>
            <consortium name="The Broad Institute Genomics Platform"/>
            <consortium name="The Broad Institute Genome Sequencing Center for Infectious Disease"/>
            <person name="Wu L."/>
            <person name="Ma J."/>
        </authorList>
    </citation>
    <scope>NUCLEOTIDE SEQUENCE [LARGE SCALE GENOMIC DNA]</scope>
    <source>
        <strain evidence="4">JCM 15933</strain>
    </source>
</reference>
<comment type="caution">
    <text evidence="3">The sequence shown here is derived from an EMBL/GenBank/DDBJ whole genome shotgun (WGS) entry which is preliminary data.</text>
</comment>
<organism evidence="3 4">
    <name type="scientific">Dactylosporangium maewongense</name>
    <dbReference type="NCBI Taxonomy" id="634393"/>
    <lineage>
        <taxon>Bacteria</taxon>
        <taxon>Bacillati</taxon>
        <taxon>Actinomycetota</taxon>
        <taxon>Actinomycetes</taxon>
        <taxon>Micromonosporales</taxon>
        <taxon>Micromonosporaceae</taxon>
        <taxon>Dactylosporangium</taxon>
    </lineage>
</organism>
<feature type="region of interest" description="Disordered" evidence="1">
    <location>
        <begin position="62"/>
        <end position="89"/>
    </location>
</feature>
<gene>
    <name evidence="3" type="ORF">GCM10009827_031530</name>
</gene>
<dbReference type="EMBL" id="BAAAQD010000005">
    <property type="protein sequence ID" value="GAA1514508.1"/>
    <property type="molecule type" value="Genomic_DNA"/>
</dbReference>
<accession>A0ABP4L547</accession>